<dbReference type="EMBL" id="JAFIMU010000005">
    <property type="protein sequence ID" value="MBN8227845.1"/>
    <property type="molecule type" value="Genomic_DNA"/>
</dbReference>
<feature type="transmembrane region" description="Helical" evidence="6">
    <location>
        <begin position="204"/>
        <end position="223"/>
    </location>
</feature>
<evidence type="ECO:0000313" key="9">
    <source>
        <dbReference type="Proteomes" id="UP000664052"/>
    </source>
</evidence>
<keyword evidence="2 6" id="KW-1003">Cell membrane</keyword>
<dbReference type="RefSeq" id="WP_207050678.1">
    <property type="nucleotide sequence ID" value="NZ_JAFIMU010000005.1"/>
</dbReference>
<feature type="transmembrane region" description="Helical" evidence="6">
    <location>
        <begin position="175"/>
        <end position="198"/>
    </location>
</feature>
<evidence type="ECO:0000259" key="7">
    <source>
        <dbReference type="Pfam" id="PF09335"/>
    </source>
</evidence>
<accession>A0ABS3DBW5</accession>
<reference evidence="8 9" key="1">
    <citation type="submission" date="2021-02" db="EMBL/GenBank/DDBJ databases">
        <title>De Novo genome assembly of isolated myxobacteria.</title>
        <authorList>
            <person name="Stevens D.C."/>
        </authorList>
    </citation>
    <scope>NUCLEOTIDE SEQUENCE [LARGE SCALE GENOMIC DNA]</scope>
    <source>
        <strain evidence="8 9">ATCC 29039</strain>
    </source>
</reference>
<dbReference type="InterPro" id="IPR015414">
    <property type="entry name" value="TMEM64"/>
</dbReference>
<organism evidence="8 9">
    <name type="scientific">Corallococcus macrosporus</name>
    <dbReference type="NCBI Taxonomy" id="35"/>
    <lineage>
        <taxon>Bacteria</taxon>
        <taxon>Pseudomonadati</taxon>
        <taxon>Myxococcota</taxon>
        <taxon>Myxococcia</taxon>
        <taxon>Myxococcales</taxon>
        <taxon>Cystobacterineae</taxon>
        <taxon>Myxococcaceae</taxon>
        <taxon>Corallococcus</taxon>
    </lineage>
</organism>
<proteinExistence type="inferred from homology"/>
<sequence length="234" mass="24807">MNASPPPQDGRHGLPAAWGRAFVLALLLAGLALLASSEAFQSLLRRGLDAAAPVISAHPFWGAVLFVLLSALSALLAFFSSALLLPVALQAWGKAVCALLLWAGWMLGGACAYGMARAWGRPVIRRLTSASLLARYEERISRRTPFGVVLLFQLAVPSEIPGYVLGLARYGLRRYLAVLALAELPYAVGTVYLGASVLEQRTSVLLGLGAAGILAGLWAFHLLRKRLGARPPSG</sequence>
<comment type="caution">
    <text evidence="8">The sequence shown here is derived from an EMBL/GenBank/DDBJ whole genome shotgun (WGS) entry which is preliminary data.</text>
</comment>
<feature type="transmembrane region" description="Helical" evidence="6">
    <location>
        <begin position="96"/>
        <end position="116"/>
    </location>
</feature>
<evidence type="ECO:0000256" key="5">
    <source>
        <dbReference type="ARBA" id="ARBA00023136"/>
    </source>
</evidence>
<comment type="subcellular location">
    <subcellularLocation>
        <location evidence="1 6">Cell membrane</location>
        <topology evidence="1 6">Multi-pass membrane protein</topology>
    </subcellularLocation>
</comment>
<evidence type="ECO:0000256" key="3">
    <source>
        <dbReference type="ARBA" id="ARBA00022692"/>
    </source>
</evidence>
<evidence type="ECO:0000256" key="1">
    <source>
        <dbReference type="ARBA" id="ARBA00004651"/>
    </source>
</evidence>
<name>A0ABS3DBW5_9BACT</name>
<evidence type="ECO:0000256" key="6">
    <source>
        <dbReference type="RuleBase" id="RU366058"/>
    </source>
</evidence>
<dbReference type="PANTHER" id="PTHR12677">
    <property type="entry name" value="GOLGI APPARATUS MEMBRANE PROTEIN TVP38-RELATED"/>
    <property type="match status" value="1"/>
</dbReference>
<dbReference type="Proteomes" id="UP000664052">
    <property type="component" value="Unassembled WGS sequence"/>
</dbReference>
<dbReference type="Pfam" id="PF09335">
    <property type="entry name" value="VTT_dom"/>
    <property type="match status" value="1"/>
</dbReference>
<evidence type="ECO:0000256" key="4">
    <source>
        <dbReference type="ARBA" id="ARBA00022989"/>
    </source>
</evidence>
<keyword evidence="4 6" id="KW-1133">Transmembrane helix</keyword>
<dbReference type="InterPro" id="IPR032816">
    <property type="entry name" value="VTT_dom"/>
</dbReference>
<comment type="similarity">
    <text evidence="6">Belongs to the TVP38/TMEM64 family.</text>
</comment>
<protein>
    <recommendedName>
        <fullName evidence="6">TVP38/TMEM64 family membrane protein</fullName>
    </recommendedName>
</protein>
<evidence type="ECO:0000313" key="8">
    <source>
        <dbReference type="EMBL" id="MBN8227845.1"/>
    </source>
</evidence>
<dbReference type="PANTHER" id="PTHR12677:SF59">
    <property type="entry name" value="GOLGI APPARATUS MEMBRANE PROTEIN TVP38-RELATED"/>
    <property type="match status" value="1"/>
</dbReference>
<feature type="transmembrane region" description="Helical" evidence="6">
    <location>
        <begin position="146"/>
        <end position="168"/>
    </location>
</feature>
<evidence type="ECO:0000256" key="2">
    <source>
        <dbReference type="ARBA" id="ARBA00022475"/>
    </source>
</evidence>
<gene>
    <name evidence="8" type="ORF">JYK02_10010</name>
</gene>
<keyword evidence="9" id="KW-1185">Reference proteome</keyword>
<keyword evidence="5 6" id="KW-0472">Membrane</keyword>
<feature type="transmembrane region" description="Helical" evidence="6">
    <location>
        <begin position="63"/>
        <end position="89"/>
    </location>
</feature>
<keyword evidence="3 6" id="KW-0812">Transmembrane</keyword>
<feature type="domain" description="VTT" evidence="7">
    <location>
        <begin position="84"/>
        <end position="195"/>
    </location>
</feature>